<evidence type="ECO:0000256" key="1">
    <source>
        <dbReference type="SAM" id="Phobius"/>
    </source>
</evidence>
<dbReference type="EMBL" id="UZAD01005402">
    <property type="protein sequence ID" value="VDN87414.1"/>
    <property type="molecule type" value="Genomic_DNA"/>
</dbReference>
<keyword evidence="1" id="KW-0812">Transmembrane</keyword>
<dbReference type="InterPro" id="IPR019306">
    <property type="entry name" value="TMEM231"/>
</dbReference>
<evidence type="ECO:0000313" key="4">
    <source>
        <dbReference type="WBParaSite" id="BPAG_0000626701-mRNA-1"/>
    </source>
</evidence>
<feature type="transmembrane region" description="Helical" evidence="1">
    <location>
        <begin position="12"/>
        <end position="32"/>
    </location>
</feature>
<keyword evidence="1" id="KW-0472">Membrane</keyword>
<organism evidence="4">
    <name type="scientific">Brugia pahangi</name>
    <name type="common">Filarial nematode worm</name>
    <dbReference type="NCBI Taxonomy" id="6280"/>
    <lineage>
        <taxon>Eukaryota</taxon>
        <taxon>Metazoa</taxon>
        <taxon>Ecdysozoa</taxon>
        <taxon>Nematoda</taxon>
        <taxon>Chromadorea</taxon>
        <taxon>Rhabditida</taxon>
        <taxon>Spirurina</taxon>
        <taxon>Spiruromorpha</taxon>
        <taxon>Filarioidea</taxon>
        <taxon>Onchocercidae</taxon>
        <taxon>Brugia</taxon>
    </lineage>
</organism>
<dbReference type="STRING" id="6280.A0A0N4TDH9"/>
<proteinExistence type="predicted"/>
<accession>A0A0N4TDH9</accession>
<dbReference type="Pfam" id="PF10149">
    <property type="entry name" value="TM231"/>
    <property type="match status" value="1"/>
</dbReference>
<dbReference type="WBParaSite" id="BPAG_0000626701-mRNA-1">
    <property type="protein sequence ID" value="BPAG_0000626701-mRNA-1"/>
    <property type="gene ID" value="BPAG_0000626701"/>
</dbReference>
<keyword evidence="3" id="KW-1185">Reference proteome</keyword>
<sequence>MVYSKKQTFRIVNWLLFIVASISWICVFIASVNISKRYIENLVHGNTKLQNTQQHIAVALPFLYSHYCSHYSLHSRHNEYREQAAVYYKQRFIILLKGKAPNDYYVWSSYPLLNHAEETHIRIAVIEEYESDFNDDGKPDL</sequence>
<reference evidence="4" key="1">
    <citation type="submission" date="2017-02" db="UniProtKB">
        <authorList>
            <consortium name="WormBaseParasite"/>
        </authorList>
    </citation>
    <scope>IDENTIFICATION</scope>
</reference>
<protein>
    <submittedName>
        <fullName evidence="4">Transmembrane protein 231</fullName>
    </submittedName>
</protein>
<evidence type="ECO:0000313" key="3">
    <source>
        <dbReference type="Proteomes" id="UP000278627"/>
    </source>
</evidence>
<name>A0A0N4TDH9_BRUPA</name>
<gene>
    <name evidence="2" type="ORF">BPAG_LOCUS6228</name>
</gene>
<evidence type="ECO:0000313" key="2">
    <source>
        <dbReference type="EMBL" id="VDN87414.1"/>
    </source>
</evidence>
<dbReference type="AlphaFoldDB" id="A0A0N4TDH9"/>
<keyword evidence="1" id="KW-1133">Transmembrane helix</keyword>
<dbReference type="Proteomes" id="UP000278627">
    <property type="component" value="Unassembled WGS sequence"/>
</dbReference>
<reference evidence="2 3" key="2">
    <citation type="submission" date="2018-11" db="EMBL/GenBank/DDBJ databases">
        <authorList>
            <consortium name="Pathogen Informatics"/>
        </authorList>
    </citation>
    <scope>NUCLEOTIDE SEQUENCE [LARGE SCALE GENOMIC DNA]</scope>
</reference>